<evidence type="ECO:0000313" key="6">
    <source>
        <dbReference type="Proteomes" id="UP000295058"/>
    </source>
</evidence>
<dbReference type="InterPro" id="IPR018764">
    <property type="entry name" value="RskA_C"/>
</dbReference>
<dbReference type="GO" id="GO:0016989">
    <property type="term" value="F:sigma factor antagonist activity"/>
    <property type="evidence" value="ECO:0007669"/>
    <property type="project" value="TreeGrafter"/>
</dbReference>
<dbReference type="Proteomes" id="UP000243640">
    <property type="component" value="Unassembled WGS sequence"/>
</dbReference>
<dbReference type="Pfam" id="PF10099">
    <property type="entry name" value="RskA_C"/>
    <property type="match status" value="1"/>
</dbReference>
<dbReference type="OrthoDB" id="5298046at2"/>
<dbReference type="AlphaFoldDB" id="A0A235CGG2"/>
<evidence type="ECO:0000313" key="3">
    <source>
        <dbReference type="EMBL" id="OYD23127.1"/>
    </source>
</evidence>
<organism evidence="3 5">
    <name type="scientific">Oceanimonas baumannii</name>
    <dbReference type="NCBI Taxonomy" id="129578"/>
    <lineage>
        <taxon>Bacteria</taxon>
        <taxon>Pseudomonadati</taxon>
        <taxon>Pseudomonadota</taxon>
        <taxon>Gammaproteobacteria</taxon>
        <taxon>Aeromonadales</taxon>
        <taxon>Aeromonadaceae</taxon>
        <taxon>Oceanimonas</taxon>
    </lineage>
</organism>
<sequence length="234" mass="25717">MREKSRSDPAIYALAGEYVLGTLSAAERKQLELRLRGDVALQHAVAQWEERLHPLTALAESREPSARLWPRVERSLDALEPLQLAGRRPPWWRRPLLWQGVSVASLAACALLAVLLWLPPSAEPRYVVVLVAPEQQTPGWLVRASDTSEVQLTPLAAVTVPADRVLQFWTKGEDWPKPVSLGLVEPGQPLRATLDKLPPLAPNQLFELTLEQPGGSPTGLPTGPIQFIGRAVAL</sequence>
<accession>A0A235CGG2</accession>
<keyword evidence="1" id="KW-0812">Transmembrane</keyword>
<dbReference type="PANTHER" id="PTHR37461">
    <property type="entry name" value="ANTI-SIGMA-K FACTOR RSKA"/>
    <property type="match status" value="1"/>
</dbReference>
<dbReference type="InterPro" id="IPR051474">
    <property type="entry name" value="Anti-sigma-K/W_factor"/>
</dbReference>
<dbReference type="EMBL" id="SODO01000009">
    <property type="protein sequence ID" value="TDW58399.1"/>
    <property type="molecule type" value="Genomic_DNA"/>
</dbReference>
<reference evidence="4 6" key="2">
    <citation type="submission" date="2019-03" db="EMBL/GenBank/DDBJ databases">
        <title>Genomic Encyclopedia of Archaeal and Bacterial Type Strains, Phase II (KMG-II): from individual species to whole genera.</title>
        <authorList>
            <person name="Goeker M."/>
        </authorList>
    </citation>
    <scope>NUCLEOTIDE SEQUENCE [LARGE SCALE GENOMIC DNA]</scope>
    <source>
        <strain evidence="4 6">DSM 15594</strain>
    </source>
</reference>
<reference evidence="3 5" key="1">
    <citation type="submission" date="2017-08" db="EMBL/GenBank/DDBJ databases">
        <title>Draft Genome Sequence of the Marine Bacterium Oceanimonas baumannii ATCC 700832.</title>
        <authorList>
            <person name="Mcclelland W.D."/>
            <person name="Brennan M.A."/>
            <person name="Trachtenberg A.M."/>
            <person name="Maclea K.S."/>
        </authorList>
    </citation>
    <scope>NUCLEOTIDE SEQUENCE [LARGE SCALE GENOMIC DNA]</scope>
    <source>
        <strain evidence="3 5">ATCC 700832</strain>
    </source>
</reference>
<dbReference type="EMBL" id="NQJF01000011">
    <property type="protein sequence ID" value="OYD23127.1"/>
    <property type="molecule type" value="Genomic_DNA"/>
</dbReference>
<keyword evidence="6" id="KW-1185">Reference proteome</keyword>
<evidence type="ECO:0000259" key="2">
    <source>
        <dbReference type="Pfam" id="PF10099"/>
    </source>
</evidence>
<keyword evidence="1" id="KW-0472">Membrane</keyword>
<name>A0A235CGG2_9GAMM</name>
<keyword evidence="1" id="KW-1133">Transmembrane helix</keyword>
<dbReference type="RefSeq" id="WP_094279076.1">
    <property type="nucleotide sequence ID" value="NZ_JBLWZI010000011.1"/>
</dbReference>
<feature type="transmembrane region" description="Helical" evidence="1">
    <location>
        <begin position="96"/>
        <end position="118"/>
    </location>
</feature>
<gene>
    <name evidence="3" type="ORF">B6S09_13815</name>
    <name evidence="4" type="ORF">LY04_02502</name>
</gene>
<evidence type="ECO:0000313" key="4">
    <source>
        <dbReference type="EMBL" id="TDW58399.1"/>
    </source>
</evidence>
<dbReference type="GO" id="GO:0006417">
    <property type="term" value="P:regulation of translation"/>
    <property type="evidence" value="ECO:0007669"/>
    <property type="project" value="TreeGrafter"/>
</dbReference>
<dbReference type="GO" id="GO:0005886">
    <property type="term" value="C:plasma membrane"/>
    <property type="evidence" value="ECO:0007669"/>
    <property type="project" value="InterPro"/>
</dbReference>
<comment type="caution">
    <text evidence="3">The sequence shown here is derived from an EMBL/GenBank/DDBJ whole genome shotgun (WGS) entry which is preliminary data.</text>
</comment>
<protein>
    <submittedName>
        <fullName evidence="4">Anti-sigma-K factor RskA</fullName>
    </submittedName>
    <submittedName>
        <fullName evidence="3">RNA polymerase subunit sigma-70</fullName>
    </submittedName>
</protein>
<feature type="domain" description="Anti-sigma K factor RskA C-terminal" evidence="2">
    <location>
        <begin position="105"/>
        <end position="225"/>
    </location>
</feature>
<dbReference type="PANTHER" id="PTHR37461:SF1">
    <property type="entry name" value="ANTI-SIGMA-K FACTOR RSKA"/>
    <property type="match status" value="1"/>
</dbReference>
<proteinExistence type="predicted"/>
<evidence type="ECO:0000256" key="1">
    <source>
        <dbReference type="SAM" id="Phobius"/>
    </source>
</evidence>
<dbReference type="Proteomes" id="UP000295058">
    <property type="component" value="Unassembled WGS sequence"/>
</dbReference>
<evidence type="ECO:0000313" key="5">
    <source>
        <dbReference type="Proteomes" id="UP000243640"/>
    </source>
</evidence>